<gene>
    <name evidence="1" type="ORF">A4A58_19435</name>
</gene>
<keyword evidence="2" id="KW-1185">Reference proteome</keyword>
<organism evidence="1 2">
    <name type="scientific">Tardiphaga robiniae</name>
    <dbReference type="NCBI Taxonomy" id="943830"/>
    <lineage>
        <taxon>Bacteria</taxon>
        <taxon>Pseudomonadati</taxon>
        <taxon>Pseudomonadota</taxon>
        <taxon>Alphaproteobacteria</taxon>
        <taxon>Hyphomicrobiales</taxon>
        <taxon>Nitrobacteraceae</taxon>
        <taxon>Tardiphaga</taxon>
    </lineage>
</organism>
<dbReference type="AlphaFoldDB" id="A0A163X4H1"/>
<proteinExistence type="predicted"/>
<evidence type="ECO:0000313" key="1">
    <source>
        <dbReference type="EMBL" id="KZD20405.1"/>
    </source>
</evidence>
<protein>
    <submittedName>
        <fullName evidence="1">Uncharacterized protein</fullName>
    </submittedName>
</protein>
<name>A0A163X4H1_9BRAD</name>
<dbReference type="EMBL" id="LVYV01000056">
    <property type="protein sequence ID" value="KZD20405.1"/>
    <property type="molecule type" value="Genomic_DNA"/>
</dbReference>
<dbReference type="Proteomes" id="UP000076574">
    <property type="component" value="Unassembled WGS sequence"/>
</dbReference>
<reference evidence="1 2" key="1">
    <citation type="submission" date="2016-03" db="EMBL/GenBank/DDBJ databases">
        <title>Microsymbionts genomes from the relict species Vavilovia formosa (Stev.) Fed.</title>
        <authorList>
            <person name="Kopat V."/>
            <person name="Chirak E."/>
            <person name="Kimeklis A."/>
            <person name="Andronov E."/>
        </authorList>
    </citation>
    <scope>NUCLEOTIDE SEQUENCE [LARGE SCALE GENOMIC DNA]</scope>
    <source>
        <strain evidence="1 2">Vaf07</strain>
    </source>
</reference>
<sequence length="86" mass="8484">MLRLAAVSAAVGFMVAAAGTEVDGMEVGGAAVDGAAAGGDRRSSARDLVWAWRALAGALAVGVRVGVTRVFVIDRFGPVGVGGLCP</sequence>
<accession>A0A163X4H1</accession>
<evidence type="ECO:0000313" key="2">
    <source>
        <dbReference type="Proteomes" id="UP000076574"/>
    </source>
</evidence>
<comment type="caution">
    <text evidence="1">The sequence shown here is derived from an EMBL/GenBank/DDBJ whole genome shotgun (WGS) entry which is preliminary data.</text>
</comment>